<protein>
    <submittedName>
        <fullName evidence="1">Uncharacterized protein</fullName>
    </submittedName>
</protein>
<dbReference type="Proteomes" id="UP000295547">
    <property type="component" value="Unassembled WGS sequence"/>
</dbReference>
<accession>A0A4V2VAJ5</accession>
<name>A0A4V2VAJ5_9HYPH</name>
<dbReference type="AlphaFoldDB" id="A0A4V2VAJ5"/>
<dbReference type="EMBL" id="SMBJ01000011">
    <property type="protein sequence ID" value="TCU21265.1"/>
    <property type="molecule type" value="Genomic_DNA"/>
</dbReference>
<reference evidence="1 2" key="1">
    <citation type="submission" date="2019-03" db="EMBL/GenBank/DDBJ databases">
        <title>Genomic Encyclopedia of Type Strains, Phase IV (KMG-V): Genome sequencing to study the core and pangenomes of soil and plant-associated prokaryotes.</title>
        <authorList>
            <person name="Whitman W."/>
        </authorList>
    </citation>
    <scope>NUCLEOTIDE SEQUENCE [LARGE SCALE GENOMIC DNA]</scope>
    <source>
        <strain evidence="1 2">Gr42</strain>
    </source>
</reference>
<evidence type="ECO:0000313" key="1">
    <source>
        <dbReference type="EMBL" id="TCU21265.1"/>
    </source>
</evidence>
<organism evidence="1 2">
    <name type="scientific">Rhizobium azibense</name>
    <dbReference type="NCBI Taxonomy" id="1136135"/>
    <lineage>
        <taxon>Bacteria</taxon>
        <taxon>Pseudomonadati</taxon>
        <taxon>Pseudomonadota</taxon>
        <taxon>Alphaproteobacteria</taxon>
        <taxon>Hyphomicrobiales</taxon>
        <taxon>Rhizobiaceae</taxon>
        <taxon>Rhizobium/Agrobacterium group</taxon>
        <taxon>Rhizobium</taxon>
    </lineage>
</organism>
<gene>
    <name evidence="1" type="ORF">EV130_111122</name>
</gene>
<sequence length="58" mass="6476">MGATRLSVADGCDKMGPIATRSVGPSYKGDSVVRAAERGQERNELRAHLLRYRHERIH</sequence>
<evidence type="ECO:0000313" key="2">
    <source>
        <dbReference type="Proteomes" id="UP000295547"/>
    </source>
</evidence>
<proteinExistence type="predicted"/>
<keyword evidence="2" id="KW-1185">Reference proteome</keyword>
<comment type="caution">
    <text evidence="1">The sequence shown here is derived from an EMBL/GenBank/DDBJ whole genome shotgun (WGS) entry which is preliminary data.</text>
</comment>